<gene>
    <name evidence="6" type="ORF">CTEN210_03979</name>
</gene>
<dbReference type="SUPFAM" id="SSF144232">
    <property type="entry name" value="HIT/MYND zinc finger-like"/>
    <property type="match status" value="1"/>
</dbReference>
<dbReference type="GO" id="GO:0008270">
    <property type="term" value="F:zinc ion binding"/>
    <property type="evidence" value="ECO:0007669"/>
    <property type="project" value="UniProtKB-KW"/>
</dbReference>
<dbReference type="AlphaFoldDB" id="A0AAD3CMP8"/>
<protein>
    <recommendedName>
        <fullName evidence="5">MYND-type domain-containing protein</fullName>
    </recommendedName>
</protein>
<evidence type="ECO:0000256" key="2">
    <source>
        <dbReference type="ARBA" id="ARBA00022771"/>
    </source>
</evidence>
<dbReference type="EMBL" id="BLLK01000023">
    <property type="protein sequence ID" value="GFH47504.1"/>
    <property type="molecule type" value="Genomic_DNA"/>
</dbReference>
<keyword evidence="2 4" id="KW-0863">Zinc-finger</keyword>
<accession>A0AAD3CMP8</accession>
<evidence type="ECO:0000256" key="4">
    <source>
        <dbReference type="PROSITE-ProRule" id="PRU00134"/>
    </source>
</evidence>
<name>A0AAD3CMP8_9STRA</name>
<comment type="caution">
    <text evidence="6">The sequence shown here is derived from an EMBL/GenBank/DDBJ whole genome shotgun (WGS) entry which is preliminary data.</text>
</comment>
<proteinExistence type="predicted"/>
<evidence type="ECO:0000259" key="5">
    <source>
        <dbReference type="PROSITE" id="PS50865"/>
    </source>
</evidence>
<reference evidence="6 7" key="1">
    <citation type="journal article" date="2021" name="Sci. Rep.">
        <title>The genome of the diatom Chaetoceros tenuissimus carries an ancient integrated fragment of an extant virus.</title>
        <authorList>
            <person name="Hongo Y."/>
            <person name="Kimura K."/>
            <person name="Takaki Y."/>
            <person name="Yoshida Y."/>
            <person name="Baba S."/>
            <person name="Kobayashi G."/>
            <person name="Nagasaki K."/>
            <person name="Hano T."/>
            <person name="Tomaru Y."/>
        </authorList>
    </citation>
    <scope>NUCLEOTIDE SEQUENCE [LARGE SCALE GENOMIC DNA]</scope>
    <source>
        <strain evidence="6 7">NIES-3715</strain>
    </source>
</reference>
<keyword evidence="1" id="KW-0479">Metal-binding</keyword>
<evidence type="ECO:0000313" key="7">
    <source>
        <dbReference type="Proteomes" id="UP001054902"/>
    </source>
</evidence>
<evidence type="ECO:0000256" key="3">
    <source>
        <dbReference type="ARBA" id="ARBA00022833"/>
    </source>
</evidence>
<sequence length="380" mass="43916">MDPFFLAIQSQMWNSWFQETIPALDNQTPTEAAKTARGRKKLDELLALYDEMSARRRPDDGSSPNCNVPSKYARWKLGYGPGNPQEFIQEESILNYQSNSQQRPTVRKERHAQRLAKKIGAIWIPMRCEVSGCLKRGDDVKSCSSCGCAYYCGKNHQTQDWNRHKLDCKALRKVHDLQPRPFNPLRELEKYPLLCFPIEGQGDKKQIKCFVCHSSSKEVDITYTECCNLPICDNSHEYQQFSYSRDFCERSHLTYTACAHHMQEGHEGDWRSCAKCCGVENNVRRFRATNGFCATPCLEEFIPQGSMITTGCDHRGCKNRMIPGHSKMSFVNGKQLCGTCSQSYLFTEQIHYNMKQCILLNNYFFKIYHCRLPIRLRKTS</sequence>
<feature type="domain" description="MYND-type" evidence="5">
    <location>
        <begin position="130"/>
        <end position="168"/>
    </location>
</feature>
<dbReference type="PROSITE" id="PS50865">
    <property type="entry name" value="ZF_MYND_2"/>
    <property type="match status" value="1"/>
</dbReference>
<evidence type="ECO:0000256" key="1">
    <source>
        <dbReference type="ARBA" id="ARBA00022723"/>
    </source>
</evidence>
<dbReference type="InterPro" id="IPR002893">
    <property type="entry name" value="Znf_MYND"/>
</dbReference>
<evidence type="ECO:0000313" key="6">
    <source>
        <dbReference type="EMBL" id="GFH47504.1"/>
    </source>
</evidence>
<organism evidence="6 7">
    <name type="scientific">Chaetoceros tenuissimus</name>
    <dbReference type="NCBI Taxonomy" id="426638"/>
    <lineage>
        <taxon>Eukaryota</taxon>
        <taxon>Sar</taxon>
        <taxon>Stramenopiles</taxon>
        <taxon>Ochrophyta</taxon>
        <taxon>Bacillariophyta</taxon>
        <taxon>Coscinodiscophyceae</taxon>
        <taxon>Chaetocerotophycidae</taxon>
        <taxon>Chaetocerotales</taxon>
        <taxon>Chaetocerotaceae</taxon>
        <taxon>Chaetoceros</taxon>
    </lineage>
</organism>
<keyword evidence="3" id="KW-0862">Zinc</keyword>
<dbReference type="Pfam" id="PF01753">
    <property type="entry name" value="zf-MYND"/>
    <property type="match status" value="1"/>
</dbReference>
<dbReference type="Proteomes" id="UP001054902">
    <property type="component" value="Unassembled WGS sequence"/>
</dbReference>
<keyword evidence="7" id="KW-1185">Reference proteome</keyword>
<dbReference type="Gene3D" id="6.10.140.2220">
    <property type="match status" value="1"/>
</dbReference>